<dbReference type="GeneID" id="70252359"/>
<reference evidence="2" key="1">
    <citation type="submission" date="2021-12" db="EMBL/GenBank/DDBJ databases">
        <title>Convergent genome expansion in fungi linked to evolution of root-endophyte symbiosis.</title>
        <authorList>
            <consortium name="DOE Joint Genome Institute"/>
            <person name="Ke Y.-H."/>
            <person name="Bonito G."/>
            <person name="Liao H.-L."/>
            <person name="Looney B."/>
            <person name="Rojas-Flechas A."/>
            <person name="Nash J."/>
            <person name="Hameed K."/>
            <person name="Schadt C."/>
            <person name="Martin F."/>
            <person name="Crous P.W."/>
            <person name="Miettinen O."/>
            <person name="Magnuson J.K."/>
            <person name="Labbe J."/>
            <person name="Jacobson D."/>
            <person name="Doktycz M.J."/>
            <person name="Veneault-Fourrey C."/>
            <person name="Kuo A."/>
            <person name="Mondo S."/>
            <person name="Calhoun S."/>
            <person name="Riley R."/>
            <person name="Ohm R."/>
            <person name="LaButti K."/>
            <person name="Andreopoulos B."/>
            <person name="Pangilinan J."/>
            <person name="Nolan M."/>
            <person name="Tritt A."/>
            <person name="Clum A."/>
            <person name="Lipzen A."/>
            <person name="Daum C."/>
            <person name="Barry K."/>
            <person name="Grigoriev I.V."/>
            <person name="Vilgalys R."/>
        </authorList>
    </citation>
    <scope>NUCLEOTIDE SEQUENCE</scope>
    <source>
        <strain evidence="2">PMI_201</strain>
    </source>
</reference>
<name>A0AAD4KZS2_9EURO</name>
<feature type="region of interest" description="Disordered" evidence="1">
    <location>
        <begin position="43"/>
        <end position="62"/>
    </location>
</feature>
<organism evidence="2 3">
    <name type="scientific">Talaromyces proteolyticus</name>
    <dbReference type="NCBI Taxonomy" id="1131652"/>
    <lineage>
        <taxon>Eukaryota</taxon>
        <taxon>Fungi</taxon>
        <taxon>Dikarya</taxon>
        <taxon>Ascomycota</taxon>
        <taxon>Pezizomycotina</taxon>
        <taxon>Eurotiomycetes</taxon>
        <taxon>Eurotiomycetidae</taxon>
        <taxon>Eurotiales</taxon>
        <taxon>Trichocomaceae</taxon>
        <taxon>Talaromyces</taxon>
        <taxon>Talaromyces sect. Bacilispori</taxon>
    </lineage>
</organism>
<dbReference type="AlphaFoldDB" id="A0AAD4KZS2"/>
<dbReference type="Proteomes" id="UP001201262">
    <property type="component" value="Unassembled WGS sequence"/>
</dbReference>
<gene>
    <name evidence="2" type="ORF">BGW36DRAFT_459948</name>
</gene>
<accession>A0AAD4KZS2</accession>
<evidence type="ECO:0000313" key="3">
    <source>
        <dbReference type="Proteomes" id="UP001201262"/>
    </source>
</evidence>
<keyword evidence="3" id="KW-1185">Reference proteome</keyword>
<dbReference type="SUPFAM" id="SSF118310">
    <property type="entry name" value="AN1-like Zinc finger"/>
    <property type="match status" value="1"/>
</dbReference>
<evidence type="ECO:0008006" key="4">
    <source>
        <dbReference type="Google" id="ProtNLM"/>
    </source>
</evidence>
<evidence type="ECO:0000313" key="2">
    <source>
        <dbReference type="EMBL" id="KAH8700845.1"/>
    </source>
</evidence>
<proteinExistence type="predicted"/>
<protein>
    <recommendedName>
        <fullName evidence="4">AN1-type domain-containing protein</fullName>
    </recommendedName>
</protein>
<dbReference type="Gene3D" id="4.10.1110.10">
    <property type="entry name" value="AN1-like Zinc finger"/>
    <property type="match status" value="1"/>
</dbReference>
<evidence type="ECO:0000256" key="1">
    <source>
        <dbReference type="SAM" id="MobiDB-lite"/>
    </source>
</evidence>
<comment type="caution">
    <text evidence="2">The sequence shown here is derived from an EMBL/GenBank/DDBJ whole genome shotgun (WGS) entry which is preliminary data.</text>
</comment>
<dbReference type="EMBL" id="JAJTJA010000004">
    <property type="protein sequence ID" value="KAH8700845.1"/>
    <property type="molecule type" value="Genomic_DNA"/>
</dbReference>
<dbReference type="RefSeq" id="XP_046074551.1">
    <property type="nucleotide sequence ID" value="XM_046222072.1"/>
</dbReference>
<dbReference type="InterPro" id="IPR035896">
    <property type="entry name" value="AN1-like_Znf"/>
</dbReference>
<sequence>MVEGDDRYGTCSSVDCTQLAAIDIGGCERCRKYYCFRHVDSPEHTCDKSPLTSASREETQNELAKQAQARLYEKGFVARLAKSTNDDTVHFGGTVRISKHYIDFRIASSKDAPATPSDDSKNRRAEHLLMRVYRDDFTPLAPESEMAAVLMLADVAALDHLRHTAWVEAAPHYEQFIFDPYCILFVDAIAAGKGKPLSTLNPSGREWQKIYSELAYFICDLDKPRKRLVEKGIPEEICSLFRYLGEIQTMAIYLEWTLASIGPFNNATEYYTTWAETLLQMITNRQIFNRFPVDAFLAFRYLKELAEKGRFNPFYPNEPELDTSHFYLKHSTSITEDKIIVDAQYKIVEIQDWTFSRLVPGYEAFGPSAIQLRPQPSRNNGDDEGINANEYIAATLEARRRPDLARYFRILEDNICSLAMGLGAGKYLEHEAFLATFKKILKLAGEIGDGHEEKFSWEKWRKDHLDLWADDRRLILLDFFI</sequence>